<evidence type="ECO:0000313" key="3">
    <source>
        <dbReference type="EMBL" id="WXB76987.1"/>
    </source>
</evidence>
<dbReference type="PROSITE" id="PS51257">
    <property type="entry name" value="PROKAR_LIPOPROTEIN"/>
    <property type="match status" value="1"/>
</dbReference>
<feature type="chain" id="PRO_5045506702" description="LppX_LprAFG lipoprotein" evidence="2">
    <location>
        <begin position="27"/>
        <end position="265"/>
    </location>
</feature>
<dbReference type="Proteomes" id="UP001382727">
    <property type="component" value="Chromosome"/>
</dbReference>
<dbReference type="RefSeq" id="WP_338750474.1">
    <property type="nucleotide sequence ID" value="NZ_CP144913.1"/>
</dbReference>
<reference evidence="3 4" key="1">
    <citation type="submission" date="2024-02" db="EMBL/GenBank/DDBJ databases">
        <title>Janibacter sp. nov., isolated from gut of marine sandworm.</title>
        <authorList>
            <person name="Kim B."/>
            <person name="Jun M.O."/>
            <person name="Shin N.-R."/>
        </authorList>
    </citation>
    <scope>NUCLEOTIDE SEQUENCE [LARGE SCALE GENOMIC DNA]</scope>
    <source>
        <strain evidence="3 4">A1S7</strain>
    </source>
</reference>
<feature type="compositionally biased region" description="Basic and acidic residues" evidence="1">
    <location>
        <begin position="113"/>
        <end position="123"/>
    </location>
</feature>
<keyword evidence="4" id="KW-1185">Reference proteome</keyword>
<evidence type="ECO:0000256" key="1">
    <source>
        <dbReference type="SAM" id="MobiDB-lite"/>
    </source>
</evidence>
<gene>
    <name evidence="3" type="ORF">V1351_02700</name>
</gene>
<evidence type="ECO:0008006" key="5">
    <source>
        <dbReference type="Google" id="ProtNLM"/>
    </source>
</evidence>
<dbReference type="InterPro" id="IPR029046">
    <property type="entry name" value="LolA/LolB/LppX"/>
</dbReference>
<sequence length="265" mass="27143">MKRTTTATLIGAATLIALAGCGSSGAAVSEGDSVELDALSTDVDAAMRDAGTGSMKAESDGVELEGDFQLGKTEAASVTGTTGGQPVDLRVVDGVHYLKAPSPEVTQKGKTWIKADPESKKPQDQQLASSMTAMTDLRNPLAAIDGAEDAKAEVTKVEDDRVTYEIALSKKQMGAVLEQQAKDAGDEQGAAMAAQQARKTTTTLVVDKGDLPVEATTKAGQATLDVAYSSWGEDVSVEAPPKGTVGTLEVPTRDGPPGSGSSSSQ</sequence>
<feature type="region of interest" description="Disordered" evidence="1">
    <location>
        <begin position="108"/>
        <end position="128"/>
    </location>
</feature>
<organism evidence="3 4">
    <name type="scientific">Janibacter alittae</name>
    <dbReference type="NCBI Taxonomy" id="3115209"/>
    <lineage>
        <taxon>Bacteria</taxon>
        <taxon>Bacillati</taxon>
        <taxon>Actinomycetota</taxon>
        <taxon>Actinomycetes</taxon>
        <taxon>Micrococcales</taxon>
        <taxon>Intrasporangiaceae</taxon>
        <taxon>Janibacter</taxon>
    </lineage>
</organism>
<feature type="compositionally biased region" description="Low complexity" evidence="1">
    <location>
        <begin position="255"/>
        <end position="265"/>
    </location>
</feature>
<protein>
    <recommendedName>
        <fullName evidence="5">LppX_LprAFG lipoprotein</fullName>
    </recommendedName>
</protein>
<feature type="signal peptide" evidence="2">
    <location>
        <begin position="1"/>
        <end position="26"/>
    </location>
</feature>
<name>A0ABZ2MIW6_9MICO</name>
<evidence type="ECO:0000313" key="4">
    <source>
        <dbReference type="Proteomes" id="UP001382727"/>
    </source>
</evidence>
<proteinExistence type="predicted"/>
<dbReference type="Gene3D" id="2.50.20.20">
    <property type="match status" value="1"/>
</dbReference>
<dbReference type="SUPFAM" id="SSF89392">
    <property type="entry name" value="Prokaryotic lipoproteins and lipoprotein localization factors"/>
    <property type="match status" value="1"/>
</dbReference>
<dbReference type="EMBL" id="CP144913">
    <property type="protein sequence ID" value="WXB76987.1"/>
    <property type="molecule type" value="Genomic_DNA"/>
</dbReference>
<accession>A0ABZ2MIW6</accession>
<evidence type="ECO:0000256" key="2">
    <source>
        <dbReference type="SAM" id="SignalP"/>
    </source>
</evidence>
<keyword evidence="2" id="KW-0732">Signal</keyword>
<feature type="region of interest" description="Disordered" evidence="1">
    <location>
        <begin position="232"/>
        <end position="265"/>
    </location>
</feature>